<gene>
    <name evidence="3" type="primary">parD4</name>
    <name evidence="3" type="ORF">Tsedi_01921</name>
</gene>
<comment type="similarity">
    <text evidence="1">Belongs to the ParD antitoxin family.</text>
</comment>
<keyword evidence="2" id="KW-1277">Toxin-antitoxin system</keyword>
<evidence type="ECO:0000313" key="3">
    <source>
        <dbReference type="EMBL" id="TSE24485.1"/>
    </source>
</evidence>
<sequence length="95" mass="10298">MALPKFAKPASLATMGTMNVSLPGSLRDFVEQQVRTRGYGSASEYVRALIRADLERQRLRERLLEGATSAPGARADADYFARLRARATATPAADA</sequence>
<dbReference type="NCBIfam" id="TIGR02606">
    <property type="entry name" value="antidote_CC2985"/>
    <property type="match status" value="1"/>
</dbReference>
<protein>
    <submittedName>
        <fullName evidence="3">Antitoxin ParD4</fullName>
    </submittedName>
</protein>
<comment type="caution">
    <text evidence="3">The sequence shown here is derived from an EMBL/GenBank/DDBJ whole genome shotgun (WGS) entry which is preliminary data.</text>
</comment>
<dbReference type="InterPro" id="IPR010985">
    <property type="entry name" value="Ribbon_hlx_hlx"/>
</dbReference>
<evidence type="ECO:0000313" key="4">
    <source>
        <dbReference type="Proteomes" id="UP000320225"/>
    </source>
</evidence>
<dbReference type="InterPro" id="IPR022789">
    <property type="entry name" value="ParD"/>
</dbReference>
<name>A0A554WLP6_9BURK</name>
<dbReference type="Pfam" id="PF03693">
    <property type="entry name" value="ParD_antitoxin"/>
    <property type="match status" value="1"/>
</dbReference>
<dbReference type="CDD" id="cd22231">
    <property type="entry name" value="RHH_NikR_HicB-like"/>
    <property type="match status" value="1"/>
</dbReference>
<accession>A0A554WLP6</accession>
<dbReference type="AlphaFoldDB" id="A0A554WLP6"/>
<evidence type="ECO:0000256" key="2">
    <source>
        <dbReference type="ARBA" id="ARBA00022649"/>
    </source>
</evidence>
<dbReference type="PANTHER" id="PTHR36582:SF2">
    <property type="entry name" value="ANTITOXIN PARD"/>
    <property type="match status" value="1"/>
</dbReference>
<dbReference type="InterPro" id="IPR038296">
    <property type="entry name" value="ParD_sf"/>
</dbReference>
<dbReference type="EMBL" id="VJND01000012">
    <property type="protein sequence ID" value="TSE24485.1"/>
    <property type="molecule type" value="Genomic_DNA"/>
</dbReference>
<organism evidence="3 4">
    <name type="scientific">Tepidimonas sediminis</name>
    <dbReference type="NCBI Taxonomy" id="2588941"/>
    <lineage>
        <taxon>Bacteria</taxon>
        <taxon>Pseudomonadati</taxon>
        <taxon>Pseudomonadota</taxon>
        <taxon>Betaproteobacteria</taxon>
        <taxon>Burkholderiales</taxon>
        <taxon>Tepidimonas</taxon>
    </lineage>
</organism>
<evidence type="ECO:0000256" key="1">
    <source>
        <dbReference type="ARBA" id="ARBA00008580"/>
    </source>
</evidence>
<proteinExistence type="inferred from homology"/>
<dbReference type="PANTHER" id="PTHR36582">
    <property type="entry name" value="ANTITOXIN PARD"/>
    <property type="match status" value="1"/>
</dbReference>
<reference evidence="3 4" key="1">
    <citation type="submission" date="2019-07" db="EMBL/GenBank/DDBJ databases">
        <title>Tepidimonas sediminis YIM 72259 draft genome.</title>
        <authorList>
            <person name="Da Costa M.S."/>
            <person name="Froufe H.J.C."/>
            <person name="Egas C."/>
            <person name="Albuquerque L."/>
        </authorList>
    </citation>
    <scope>NUCLEOTIDE SEQUENCE [LARGE SCALE GENOMIC DNA]</scope>
    <source>
        <strain evidence="3 4">YIM 72259</strain>
    </source>
</reference>
<dbReference type="SUPFAM" id="SSF47598">
    <property type="entry name" value="Ribbon-helix-helix"/>
    <property type="match status" value="1"/>
</dbReference>
<dbReference type="GO" id="GO:0006355">
    <property type="term" value="P:regulation of DNA-templated transcription"/>
    <property type="evidence" value="ECO:0007669"/>
    <property type="project" value="InterPro"/>
</dbReference>
<dbReference type="Proteomes" id="UP000320225">
    <property type="component" value="Unassembled WGS sequence"/>
</dbReference>
<keyword evidence="4" id="KW-1185">Reference proteome</keyword>
<dbReference type="Gene3D" id="6.10.10.120">
    <property type="entry name" value="Antitoxin ParD1-like"/>
    <property type="match status" value="1"/>
</dbReference>